<evidence type="ECO:0000256" key="2">
    <source>
        <dbReference type="ARBA" id="ARBA00022691"/>
    </source>
</evidence>
<name>A0AAI9DPR2_PLUGE</name>
<dbReference type="InterPro" id="IPR050377">
    <property type="entry name" value="Radical_SAM_PqqE_MftC-like"/>
</dbReference>
<dbReference type="SUPFAM" id="SSF102114">
    <property type="entry name" value="Radical SAM enzymes"/>
    <property type="match status" value="1"/>
</dbReference>
<dbReference type="InterPro" id="IPR013785">
    <property type="entry name" value="Aldolase_TIM"/>
</dbReference>
<evidence type="ECO:0000313" key="7">
    <source>
        <dbReference type="EMBL" id="EML1473558.1"/>
    </source>
</evidence>
<reference evidence="7" key="1">
    <citation type="submission" date="2024-02" db="EMBL/GenBank/DDBJ databases">
        <authorList>
            <consortium name="Clinical and Environmental Microbiology Branch: Whole genome sequencing antimicrobial resistance pathogens in the healthcare setting"/>
        </authorList>
    </citation>
    <scope>NUCLEOTIDE SEQUENCE</scope>
    <source>
        <strain evidence="7">2021DK-00143</strain>
    </source>
</reference>
<dbReference type="SFLD" id="SFLDG01067">
    <property type="entry name" value="SPASM/twitch_domain_containing"/>
    <property type="match status" value="1"/>
</dbReference>
<dbReference type="SFLD" id="SFLDS00029">
    <property type="entry name" value="Radical_SAM"/>
    <property type="match status" value="1"/>
</dbReference>
<organism evidence="7">
    <name type="scientific">Pluralibacter gergoviae</name>
    <name type="common">Enterobacter gergoviae</name>
    <dbReference type="NCBI Taxonomy" id="61647"/>
    <lineage>
        <taxon>Bacteria</taxon>
        <taxon>Pseudomonadati</taxon>
        <taxon>Pseudomonadota</taxon>
        <taxon>Gammaproteobacteria</taxon>
        <taxon>Enterobacterales</taxon>
        <taxon>Enterobacteriaceae</taxon>
        <taxon>Pluralibacter</taxon>
    </lineage>
</organism>
<dbReference type="Pfam" id="PF04055">
    <property type="entry name" value="Radical_SAM"/>
    <property type="match status" value="1"/>
</dbReference>
<dbReference type="InterPro" id="IPR058240">
    <property type="entry name" value="rSAM_sf"/>
</dbReference>
<gene>
    <name evidence="7" type="primary">hxsC</name>
    <name evidence="7" type="ORF">QEG54_004363</name>
</gene>
<dbReference type="Gene3D" id="3.20.20.70">
    <property type="entry name" value="Aldolase class I"/>
    <property type="match status" value="1"/>
</dbReference>
<keyword evidence="2" id="KW-0949">S-adenosyl-L-methionine</keyword>
<dbReference type="GO" id="GO:0051536">
    <property type="term" value="F:iron-sulfur cluster binding"/>
    <property type="evidence" value="ECO:0007669"/>
    <property type="project" value="UniProtKB-KW"/>
</dbReference>
<dbReference type="GO" id="GO:0046872">
    <property type="term" value="F:metal ion binding"/>
    <property type="evidence" value="ECO:0007669"/>
    <property type="project" value="UniProtKB-KW"/>
</dbReference>
<comment type="caution">
    <text evidence="7">The sequence shown here is derived from an EMBL/GenBank/DDBJ whole genome shotgun (WGS) entry which is preliminary data.</text>
</comment>
<evidence type="ECO:0000256" key="1">
    <source>
        <dbReference type="ARBA" id="ARBA00001966"/>
    </source>
</evidence>
<evidence type="ECO:0000256" key="5">
    <source>
        <dbReference type="ARBA" id="ARBA00023014"/>
    </source>
</evidence>
<dbReference type="InterPro" id="IPR024032">
    <property type="entry name" value="rSAM_paired_HxsC"/>
</dbReference>
<dbReference type="PROSITE" id="PS51918">
    <property type="entry name" value="RADICAL_SAM"/>
    <property type="match status" value="1"/>
</dbReference>
<keyword evidence="4" id="KW-0408">Iron</keyword>
<dbReference type="PANTHER" id="PTHR11228:SF34">
    <property type="entry name" value="TUNGSTEN-CONTAINING ALDEHYDE FERREDOXIN OXIDOREDUCTASE COFACTOR MODIFYING PROTEIN"/>
    <property type="match status" value="1"/>
</dbReference>
<dbReference type="PANTHER" id="PTHR11228">
    <property type="entry name" value="RADICAL SAM DOMAIN PROTEIN"/>
    <property type="match status" value="1"/>
</dbReference>
<comment type="cofactor">
    <cofactor evidence="1">
        <name>[4Fe-4S] cluster</name>
        <dbReference type="ChEBI" id="CHEBI:49883"/>
    </cofactor>
</comment>
<dbReference type="AlphaFoldDB" id="A0AAI9DPR2"/>
<accession>A0AAI9DPR2</accession>
<evidence type="ECO:0000256" key="3">
    <source>
        <dbReference type="ARBA" id="ARBA00022723"/>
    </source>
</evidence>
<dbReference type="SFLD" id="SFLDG01103">
    <property type="entry name" value="Uncharacterised_Radical_SAM_Su"/>
    <property type="match status" value="1"/>
</dbReference>
<keyword evidence="5" id="KW-0411">Iron-sulfur</keyword>
<evidence type="ECO:0000256" key="4">
    <source>
        <dbReference type="ARBA" id="ARBA00023004"/>
    </source>
</evidence>
<proteinExistence type="predicted"/>
<dbReference type="InterPro" id="IPR007197">
    <property type="entry name" value="rSAM"/>
</dbReference>
<evidence type="ECO:0000259" key="6">
    <source>
        <dbReference type="PROSITE" id="PS51918"/>
    </source>
</evidence>
<sequence length="399" mass="44681">MIPAQDTLFLSVHAREVLHFDVPLFGRVATSIGSLSSGGVLSLCGKQDDVLPEAYQAAAIICAADDPRLDVLKAQNRIPLIVVERDAIFSEGDVITISPHGRIHRLFRALSRNNALLVTEDCNNLCVMCPQPPKPESAARHAVNEQRIVQTLDLIDDLHFPDSLCLTGGEPTMLGDGLIRIVEKIKNRAPRTLIHLLTNGRALCDTTYTQRLACAGGDQLLAGIPLFGHVADIHDYVVQRQGAFEQTMAGLLNCFRYGIDVELRIVLQKDTVQHLTALAEFIAHNLFFVKHVALMGMENMGFARLNRDRVFIDPWDYRDELSQAINLFALYGVDVRVFNLPLCVVNSDTRRYCAQSISDFKNVWHPQCARCRKREICCGFFNSTTEKFFLTHHIRPFTA</sequence>
<dbReference type="EMBL" id="ABLOKC030000031">
    <property type="protein sequence ID" value="EML1473558.1"/>
    <property type="molecule type" value="Genomic_DNA"/>
</dbReference>
<dbReference type="CDD" id="cd01335">
    <property type="entry name" value="Radical_SAM"/>
    <property type="match status" value="1"/>
</dbReference>
<dbReference type="NCBIfam" id="TIGR03977">
    <property type="entry name" value="rSAM_pair_HxsC"/>
    <property type="match status" value="1"/>
</dbReference>
<keyword evidence="3" id="KW-0479">Metal-binding</keyword>
<dbReference type="GO" id="GO:0003824">
    <property type="term" value="F:catalytic activity"/>
    <property type="evidence" value="ECO:0007669"/>
    <property type="project" value="InterPro"/>
</dbReference>
<protein>
    <submittedName>
        <fullName evidence="7">His-Xaa-Ser system radical SAM maturase HxsC</fullName>
    </submittedName>
</protein>
<feature type="domain" description="Radical SAM core" evidence="6">
    <location>
        <begin position="108"/>
        <end position="342"/>
    </location>
</feature>